<proteinExistence type="inferred from homology"/>
<sequence>MQKLVSLGEILMRLTSENNLRFSQADKFEVVYGGSEANVLITAANFGLNTDLVTVLPDNDIGRTAVSDLKINEVGTGNILFEKGRLGLYFLEQGAVNRSSKVIYDRKNSAFSEINREWFNWEEILKDCDWFHWSGITPAISQNAADVCRDAIETAAAMGITISADLNYRANLWQYESDPPETMKEFVAKSDILLAGHYACQQFFDLRTKDGSNKELAERLKEKFPKLKKIAVTNRKEINASHHKWSASLFNGSDVLESDLYDIFPIVDRVGTGDSFMGALIYGFQNYDDQKALDFATAASSLKHTIPGDFNRVTKEEVLKLVEGDRSGRISR</sequence>
<dbReference type="InterPro" id="IPR011611">
    <property type="entry name" value="PfkB_dom"/>
</dbReference>
<keyword evidence="6" id="KW-1185">Reference proteome</keyword>
<dbReference type="EMBL" id="BMXB01000005">
    <property type="protein sequence ID" value="GHA36740.1"/>
    <property type="molecule type" value="Genomic_DNA"/>
</dbReference>
<keyword evidence="3" id="KW-0418">Kinase</keyword>
<gene>
    <name evidence="5" type="ORF">GCM10007103_17840</name>
</gene>
<evidence type="ECO:0000313" key="5">
    <source>
        <dbReference type="EMBL" id="GHA36740.1"/>
    </source>
</evidence>
<protein>
    <submittedName>
        <fullName evidence="5">2-dehydro-3-deoxygluconokinase</fullName>
    </submittedName>
</protein>
<evidence type="ECO:0000256" key="1">
    <source>
        <dbReference type="ARBA" id="ARBA00010688"/>
    </source>
</evidence>
<dbReference type="Gene3D" id="3.40.1190.20">
    <property type="match status" value="1"/>
</dbReference>
<name>A0A918SE15_9FLAO</name>
<reference evidence="5" key="2">
    <citation type="submission" date="2020-09" db="EMBL/GenBank/DDBJ databases">
        <authorList>
            <person name="Sun Q."/>
            <person name="Kim S."/>
        </authorList>
    </citation>
    <scope>NUCLEOTIDE SEQUENCE</scope>
    <source>
        <strain evidence="5">KCTC 12719</strain>
    </source>
</reference>
<dbReference type="CDD" id="cd01166">
    <property type="entry name" value="KdgK"/>
    <property type="match status" value="1"/>
</dbReference>
<comment type="caution">
    <text evidence="5">The sequence shown here is derived from an EMBL/GenBank/DDBJ whole genome shotgun (WGS) entry which is preliminary data.</text>
</comment>
<comment type="similarity">
    <text evidence="1">Belongs to the carbohydrate kinase PfkB family.</text>
</comment>
<dbReference type="InterPro" id="IPR029056">
    <property type="entry name" value="Ribokinase-like"/>
</dbReference>
<dbReference type="Pfam" id="PF00294">
    <property type="entry name" value="PfkB"/>
    <property type="match status" value="1"/>
</dbReference>
<keyword evidence="2" id="KW-0808">Transferase</keyword>
<dbReference type="PANTHER" id="PTHR43320:SF2">
    <property type="entry name" value="2-DEHYDRO-3-DEOXYGLUCONOKINASE_2-DEHYDRO-3-DEOXYGALACTONOKINASE"/>
    <property type="match status" value="1"/>
</dbReference>
<accession>A0A918SE15</accession>
<evidence type="ECO:0000259" key="4">
    <source>
        <dbReference type="Pfam" id="PF00294"/>
    </source>
</evidence>
<evidence type="ECO:0000313" key="6">
    <source>
        <dbReference type="Proteomes" id="UP000610456"/>
    </source>
</evidence>
<organism evidence="5 6">
    <name type="scientific">Salinimicrobium marinum</name>
    <dbReference type="NCBI Taxonomy" id="680283"/>
    <lineage>
        <taxon>Bacteria</taxon>
        <taxon>Pseudomonadati</taxon>
        <taxon>Bacteroidota</taxon>
        <taxon>Flavobacteriia</taxon>
        <taxon>Flavobacteriales</taxon>
        <taxon>Flavobacteriaceae</taxon>
        <taxon>Salinimicrobium</taxon>
    </lineage>
</organism>
<evidence type="ECO:0000256" key="2">
    <source>
        <dbReference type="ARBA" id="ARBA00022679"/>
    </source>
</evidence>
<dbReference type="PANTHER" id="PTHR43320">
    <property type="entry name" value="SUGAR KINASE"/>
    <property type="match status" value="1"/>
</dbReference>
<dbReference type="Proteomes" id="UP000610456">
    <property type="component" value="Unassembled WGS sequence"/>
</dbReference>
<dbReference type="SUPFAM" id="SSF53613">
    <property type="entry name" value="Ribokinase-like"/>
    <property type="match status" value="1"/>
</dbReference>
<feature type="domain" description="Carbohydrate kinase PfkB" evidence="4">
    <location>
        <begin position="1"/>
        <end position="305"/>
    </location>
</feature>
<dbReference type="InterPro" id="IPR052700">
    <property type="entry name" value="Carb_kinase_PfkB-like"/>
</dbReference>
<reference evidence="5" key="1">
    <citation type="journal article" date="2014" name="Int. J. Syst. Evol. Microbiol.">
        <title>Complete genome sequence of Corynebacterium casei LMG S-19264T (=DSM 44701T), isolated from a smear-ripened cheese.</title>
        <authorList>
            <consortium name="US DOE Joint Genome Institute (JGI-PGF)"/>
            <person name="Walter F."/>
            <person name="Albersmeier A."/>
            <person name="Kalinowski J."/>
            <person name="Ruckert C."/>
        </authorList>
    </citation>
    <scope>NUCLEOTIDE SEQUENCE</scope>
    <source>
        <strain evidence="5">KCTC 12719</strain>
    </source>
</reference>
<dbReference type="AlphaFoldDB" id="A0A918SE15"/>
<dbReference type="RefSeq" id="WP_189604387.1">
    <property type="nucleotide sequence ID" value="NZ_BMXB01000005.1"/>
</dbReference>
<evidence type="ECO:0000256" key="3">
    <source>
        <dbReference type="ARBA" id="ARBA00022777"/>
    </source>
</evidence>
<dbReference type="GO" id="GO:0016301">
    <property type="term" value="F:kinase activity"/>
    <property type="evidence" value="ECO:0007669"/>
    <property type="project" value="UniProtKB-KW"/>
</dbReference>